<accession>A0ABQ5VRL9</accession>
<sequence>MATLVLSAAGAALGGSVGGAVLGISTAAIGQALGASIGGVIDQSLFGVGDQTIASGQIDSFRLQSSAEGAAIPRLAGRTRVAGQLIWASDFYEAVSSSSSGGGKFNSQPTITTNAYSYSVNLAFALCEGEIVKIGRIWADGEEVDRSALSYTVYTGSADQQPDPTISAHEGIENTPAFRGTAYIVFDEMQLEQFGNRIPQLNFEVFRRAEPLDVDAEVATDMIPAVALIPGSGEYSLATTPVSYRGDYGNTQSANVHTNRGKTDFALSMDDLKTDLPNCNSISLVVSWFGSDLRCGQCELRPKVEHKNADGHEMPWRVGPVSRGAAQRVSVIDERPVFGGTPCDASIVEAISHISNAGQQVVFYPFILMDIQVGNALPDPYGFGAEQPAIPWRGRITASVAPNMAGTTDKTALIHQEVDQFFGSAGIEDFSIENGEVSYSGPSEWSYRRFILHNAYLCALAGGVEAFCIGSELRGITRLRDETNGFPVVQHLMQLADDVRNILGASTKIGYAADWSEYFGYHPADGSGDVFYNLDQLWAHENIDFVGIDNYMPLSDWRDTPGHQDEAYGEIYNQQYLMDNIEGGEGFDWYYGSDLDRESQIRTPITDGAYQEPWTYRYKDIRNWWGNYHYDRIGGVKSAEKTSWEPQGKPIWFTELGFPAVDKATNQPNVFVDPKSSESSAPYFSNRSHDPDIQSIAIKSVLSYWGDETNNPVSKVYNGPMIDVSRTHIWAWDARPWPDFPMRTSTWSDGENFELGHWVSGRMGGTELSALVAEICEYAGVTSYDVSSLTRMVTGFTISSTQTARSSLEALMTAYNFNCVEVEGVLVFQMLPMAKNWVLDAQGFVVDDSKTEAFQLTRNSNVSMPDQLFLSFWNPDQNYQYAQVDAQTTSAGSPTVSKVELPVVLSNNQAHSVAKDLLSEMRQGREKITFTVPPSQTEIQVGDVFSIAGAVSPAEFRIEGIEEQGVRVIEASRVDLFKTLPKTISNTRSTLPEVLVPASVYGEILNLPQLSAQASGSAPYVAISANPWPGQVAVYSAGDGVAYELEYVANRASIFGTTLEPLKKANAHYWSRVSMDVSISNGALASVSDAQVFDGKNAVAIRAQEDDEWEVFQFANAVLNADGSYTLSRLLRGQLGTDAYIPDSYPAGSQLVFLDDNIGQLSVSEAQILVPRSYRIGPAAKAHSDESYDEYVVAPQGTGLRPFSPVHLRAALQGNGDIALSWIRRTRQFGDYWNAKEVPLVEDNETYQVQVVQGGMVLREETLGAAHFDYDVSMQTTDGVSGGIEFLVCQVSDIYGAGPTTRIEINV</sequence>
<dbReference type="InterPro" id="IPR017853">
    <property type="entry name" value="GH"/>
</dbReference>
<dbReference type="CDD" id="cd19607">
    <property type="entry name" value="GTA_TIM-barrel-like"/>
    <property type="match status" value="1"/>
</dbReference>
<dbReference type="Pfam" id="PF23666">
    <property type="entry name" value="Rcc01698_C"/>
    <property type="match status" value="1"/>
</dbReference>
<dbReference type="RefSeq" id="WP_284375597.1">
    <property type="nucleotide sequence ID" value="NZ_BSNN01000002.1"/>
</dbReference>
<dbReference type="Pfam" id="PF13550">
    <property type="entry name" value="Phage-tail_3"/>
    <property type="match status" value="1"/>
</dbReference>
<evidence type="ECO:0000313" key="4">
    <source>
        <dbReference type="EMBL" id="GLQ34062.1"/>
    </source>
</evidence>
<evidence type="ECO:0000313" key="5">
    <source>
        <dbReference type="Proteomes" id="UP001156694"/>
    </source>
</evidence>
<protein>
    <submittedName>
        <fullName evidence="4">Phage host specificity protein</fullName>
    </submittedName>
</protein>
<feature type="domain" description="Tip attachment protein J" evidence="2">
    <location>
        <begin position="800"/>
        <end position="962"/>
    </location>
</feature>
<gene>
    <name evidence="4" type="ORF">GCM10007939_03450</name>
</gene>
<evidence type="ECO:0000259" key="2">
    <source>
        <dbReference type="Pfam" id="PF13550"/>
    </source>
</evidence>
<keyword evidence="5" id="KW-1185">Reference proteome</keyword>
<organism evidence="4 5">
    <name type="scientific">Amylibacter marinus</name>
    <dbReference type="NCBI Taxonomy" id="1475483"/>
    <lineage>
        <taxon>Bacteria</taxon>
        <taxon>Pseudomonadati</taxon>
        <taxon>Pseudomonadota</taxon>
        <taxon>Alphaproteobacteria</taxon>
        <taxon>Rhodobacterales</taxon>
        <taxon>Paracoccaceae</taxon>
        <taxon>Amylibacter</taxon>
    </lineage>
</organism>
<evidence type="ECO:0000259" key="1">
    <source>
        <dbReference type="Pfam" id="PF13547"/>
    </source>
</evidence>
<dbReference type="InterPro" id="IPR032876">
    <property type="entry name" value="J_dom"/>
</dbReference>
<dbReference type="Pfam" id="PF13547">
    <property type="entry name" value="GTA_TIM"/>
    <property type="match status" value="1"/>
</dbReference>
<dbReference type="SUPFAM" id="SSF51445">
    <property type="entry name" value="(Trans)glycosidases"/>
    <property type="match status" value="1"/>
</dbReference>
<feature type="domain" description="Rcc01698-like C-terminal" evidence="3">
    <location>
        <begin position="1054"/>
        <end position="1152"/>
    </location>
</feature>
<dbReference type="EMBL" id="BSNN01000002">
    <property type="protein sequence ID" value="GLQ34062.1"/>
    <property type="molecule type" value="Genomic_DNA"/>
</dbReference>
<comment type="caution">
    <text evidence="4">The sequence shown here is derived from an EMBL/GenBank/DDBJ whole genome shotgun (WGS) entry which is preliminary data.</text>
</comment>
<dbReference type="Proteomes" id="UP001156694">
    <property type="component" value="Unassembled WGS sequence"/>
</dbReference>
<dbReference type="InterPro" id="IPR056490">
    <property type="entry name" value="Rcc01698_C"/>
</dbReference>
<dbReference type="Gene3D" id="3.20.20.80">
    <property type="entry name" value="Glycosidases"/>
    <property type="match status" value="1"/>
</dbReference>
<reference evidence="5" key="1">
    <citation type="journal article" date="2019" name="Int. J. Syst. Evol. Microbiol.">
        <title>The Global Catalogue of Microorganisms (GCM) 10K type strain sequencing project: providing services to taxonomists for standard genome sequencing and annotation.</title>
        <authorList>
            <consortium name="The Broad Institute Genomics Platform"/>
            <consortium name="The Broad Institute Genome Sequencing Center for Infectious Disease"/>
            <person name="Wu L."/>
            <person name="Ma J."/>
        </authorList>
    </citation>
    <scope>NUCLEOTIDE SEQUENCE [LARGE SCALE GENOMIC DNA]</scope>
    <source>
        <strain evidence="5">NBRC 110140</strain>
    </source>
</reference>
<feature type="domain" description="GTA TIM-barrel-like" evidence="1">
    <location>
        <begin position="445"/>
        <end position="741"/>
    </location>
</feature>
<proteinExistence type="predicted"/>
<evidence type="ECO:0000259" key="3">
    <source>
        <dbReference type="Pfam" id="PF23666"/>
    </source>
</evidence>
<dbReference type="InterPro" id="IPR025195">
    <property type="entry name" value="GTA_TIM_dom"/>
</dbReference>
<name>A0ABQ5VRL9_9RHOB</name>